<name>A0A481TFL5_HHV2</name>
<dbReference type="EMBL" id="MH790603">
    <property type="protein sequence ID" value="QBH80154.1"/>
    <property type="molecule type" value="Genomic_DNA"/>
</dbReference>
<feature type="compositionally biased region" description="Basic residues" evidence="1">
    <location>
        <begin position="61"/>
        <end position="74"/>
    </location>
</feature>
<feature type="region of interest" description="Disordered" evidence="1">
    <location>
        <begin position="1"/>
        <end position="74"/>
    </location>
</feature>
<reference evidence="3" key="1">
    <citation type="submission" date="2018-08" db="EMBL/GenBank/DDBJ databases">
        <title>HSV2 whole genome sequences from clinical isolates.</title>
        <authorList>
            <person name="Roychoudhury P."/>
            <person name="Greninger A.L."/>
            <person name="Jerome K.R."/>
            <person name="Johnston C."/>
            <person name="Wald A."/>
            <person name="Xie H."/>
        </authorList>
    </citation>
    <scope>NUCLEOTIDE SEQUENCE</scope>
    <source>
        <strain evidence="3">2006-13869CAM</strain>
        <strain evidence="2">2012-15948</strain>
    </source>
</reference>
<accession>A0A481TFL5</accession>
<evidence type="ECO:0000313" key="2">
    <source>
        <dbReference type="EMBL" id="QBH76170.1"/>
    </source>
</evidence>
<evidence type="ECO:0000313" key="3">
    <source>
        <dbReference type="EMBL" id="QBH80154.1"/>
    </source>
</evidence>
<organism evidence="3">
    <name type="scientific">Human herpesvirus 2</name>
    <name type="common">HHV-2</name>
    <name type="synonym">Human herpes simplex virus 2</name>
    <dbReference type="NCBI Taxonomy" id="10310"/>
    <lineage>
        <taxon>Viruses</taxon>
        <taxon>Duplodnaviria</taxon>
        <taxon>Heunggongvirae</taxon>
        <taxon>Peploviricota</taxon>
        <taxon>Herviviricetes</taxon>
        <taxon>Herpesvirales</taxon>
        <taxon>Orthoherpesviridae</taxon>
        <taxon>Alphaherpesvirinae</taxon>
        <taxon>Simplexvirus</taxon>
        <taxon>Simplexvirus humanalpha2</taxon>
    </lineage>
</organism>
<protein>
    <submittedName>
        <fullName evidence="3">Uncharacterized protein</fullName>
    </submittedName>
</protein>
<proteinExistence type="predicted"/>
<sequence length="74" mass="7868">MSHAATLPGQSAETRRVVSPGPEARPFVSQAEGADDADRMGVRGAGGPEPQSSGYPSQGLRRTRRPSLVKYAFR</sequence>
<evidence type="ECO:0000256" key="1">
    <source>
        <dbReference type="SAM" id="MobiDB-lite"/>
    </source>
</evidence>
<organismHost>
    <name type="scientific">Homo sapiens</name>
    <name type="common">Human</name>
    <dbReference type="NCBI Taxonomy" id="9606"/>
</organismHost>
<dbReference type="EMBL" id="MH790556">
    <property type="protein sequence ID" value="QBH76170.1"/>
    <property type="molecule type" value="Genomic_DNA"/>
</dbReference>